<protein>
    <submittedName>
        <fullName evidence="3">Acetyltransferase</fullName>
    </submittedName>
</protein>
<keyword evidence="4" id="KW-1185">Reference proteome</keyword>
<comment type="similarity">
    <text evidence="1">Belongs to the transferase hexapeptide repeat family.</text>
</comment>
<dbReference type="KEGG" id="mmil:sm9_1486"/>
<gene>
    <name evidence="3" type="ORF">sm9_1486</name>
</gene>
<dbReference type="PANTHER" id="PTHR23416:SF23">
    <property type="entry name" value="ACETYLTRANSFERASE C18B11.09C-RELATED"/>
    <property type="match status" value="1"/>
</dbReference>
<dbReference type="Pfam" id="PF00132">
    <property type="entry name" value="Hexapep"/>
    <property type="match status" value="1"/>
</dbReference>
<dbReference type="GO" id="GO:0008374">
    <property type="term" value="F:O-acyltransferase activity"/>
    <property type="evidence" value="ECO:0007669"/>
    <property type="project" value="TreeGrafter"/>
</dbReference>
<name>A0A0U2V4G8_9EURY</name>
<dbReference type="InterPro" id="IPR051159">
    <property type="entry name" value="Hexapeptide_acetyltransf"/>
</dbReference>
<keyword evidence="2 3" id="KW-0808">Transferase</keyword>
<dbReference type="PANTHER" id="PTHR23416">
    <property type="entry name" value="SIALIC ACID SYNTHASE-RELATED"/>
    <property type="match status" value="1"/>
</dbReference>
<dbReference type="AlphaFoldDB" id="A0A0U2V4G8"/>
<evidence type="ECO:0000256" key="2">
    <source>
        <dbReference type="ARBA" id="ARBA00022679"/>
    </source>
</evidence>
<dbReference type="PATRIC" id="fig|230361.4.peg.1533"/>
<dbReference type="InterPro" id="IPR001451">
    <property type="entry name" value="Hexapep"/>
</dbReference>
<dbReference type="PROSITE" id="PS00101">
    <property type="entry name" value="HEXAPEP_TRANSFERASES"/>
    <property type="match status" value="1"/>
</dbReference>
<organism evidence="3 4">
    <name type="scientific">Methanobrevibacter millerae</name>
    <dbReference type="NCBI Taxonomy" id="230361"/>
    <lineage>
        <taxon>Archaea</taxon>
        <taxon>Methanobacteriati</taxon>
        <taxon>Methanobacteriota</taxon>
        <taxon>Methanomada group</taxon>
        <taxon>Methanobacteria</taxon>
        <taxon>Methanobacteriales</taxon>
        <taxon>Methanobacteriaceae</taxon>
        <taxon>Methanobrevibacter</taxon>
    </lineage>
</organism>
<dbReference type="Proteomes" id="UP000067738">
    <property type="component" value="Chromosome"/>
</dbReference>
<evidence type="ECO:0000313" key="3">
    <source>
        <dbReference type="EMBL" id="ALT69266.1"/>
    </source>
</evidence>
<dbReference type="InterPro" id="IPR018357">
    <property type="entry name" value="Hexapep_transf_CS"/>
</dbReference>
<reference evidence="3 4" key="1">
    <citation type="submission" date="2015-04" db="EMBL/GenBank/DDBJ databases">
        <title>The complete genome sequence of the rumen methanogen Methanobrevibacter millerae SM9.</title>
        <authorList>
            <person name="Leahy S.C."/>
            <person name="Kelly W.J."/>
            <person name="Pacheco D.M."/>
            <person name="Li D."/>
            <person name="Altermann E."/>
            <person name="Attwood G.T."/>
        </authorList>
    </citation>
    <scope>NUCLEOTIDE SEQUENCE [LARGE SCALE GENOMIC DNA]</scope>
    <source>
        <strain evidence="3 4">SM9</strain>
    </source>
</reference>
<dbReference type="Gene3D" id="2.160.10.10">
    <property type="entry name" value="Hexapeptide repeat proteins"/>
    <property type="match status" value="1"/>
</dbReference>
<sequence>MNTCRELNSGVHTSEENLEYLSRIIGKEVDESVFFMPPFYVDYGKNISIGKGVVIQQLCTFMDRGGITIEDGVFIAPKVNLTTLNHDFNPENRSGTYAKPIHIKKNAWIGIAATILPGITIGENSIVGAGSVVTKDVPDNTIVAGNPAQLIKKIDE</sequence>
<dbReference type="CDD" id="cd03357">
    <property type="entry name" value="LbH_MAT_GAT"/>
    <property type="match status" value="1"/>
</dbReference>
<dbReference type="OrthoDB" id="1475at2157"/>
<dbReference type="InterPro" id="IPR011004">
    <property type="entry name" value="Trimer_LpxA-like_sf"/>
</dbReference>
<evidence type="ECO:0000256" key="1">
    <source>
        <dbReference type="ARBA" id="ARBA00007274"/>
    </source>
</evidence>
<proteinExistence type="inferred from homology"/>
<evidence type="ECO:0000313" key="4">
    <source>
        <dbReference type="Proteomes" id="UP000067738"/>
    </source>
</evidence>
<dbReference type="SUPFAM" id="SSF51161">
    <property type="entry name" value="Trimeric LpxA-like enzymes"/>
    <property type="match status" value="1"/>
</dbReference>
<dbReference type="EMBL" id="CP011266">
    <property type="protein sequence ID" value="ALT69266.1"/>
    <property type="molecule type" value="Genomic_DNA"/>
</dbReference>
<accession>A0A0U2V4G8</accession>